<dbReference type="EMBL" id="MPGR01000001">
    <property type="protein sequence ID" value="OKB73735.1"/>
    <property type="molecule type" value="Genomic_DNA"/>
</dbReference>
<dbReference type="Proteomes" id="UP000186595">
    <property type="component" value="Unassembled WGS sequence"/>
</dbReference>
<organism evidence="6 8">
    <name type="scientific">Escherichia coli</name>
    <dbReference type="NCBI Taxonomy" id="562"/>
    <lineage>
        <taxon>Bacteria</taxon>
        <taxon>Pseudomonadati</taxon>
        <taxon>Pseudomonadota</taxon>
        <taxon>Gammaproteobacteria</taxon>
        <taxon>Enterobacterales</taxon>
        <taxon>Enterobacteriaceae</taxon>
        <taxon>Escherichia</taxon>
    </lineage>
</organism>
<reference evidence="5 11" key="5">
    <citation type="submission" date="2017-05" db="EMBL/GenBank/DDBJ databases">
        <title>Sequencing of Escherichia coli that cause persistent and transient Mastitis.</title>
        <authorList>
            <person name="Thacker T.C."/>
            <person name="Lippolis J.D."/>
            <person name="Brunelle B.W."/>
            <person name="Casey T.A."/>
            <person name="Reinhardt T.A."/>
            <person name="Sacco R.E."/>
            <person name="Holman D.B."/>
        </authorList>
    </citation>
    <scope>NUCLEOTIDE SEQUENCE [LARGE SCALE GENOMIC DNA]</scope>
    <source>
        <strain evidence="5 11">ECA-B</strain>
    </source>
</reference>
<evidence type="ECO:0000313" key="6">
    <source>
        <dbReference type="EMBL" id="PBN75504.1"/>
    </source>
</evidence>
<evidence type="ECO:0000313" key="4">
    <source>
        <dbReference type="EMBL" id="OKB73735.1"/>
    </source>
</evidence>
<reference evidence="3 9" key="2">
    <citation type="submission" date="2016-10" db="EMBL/GenBank/DDBJ databases">
        <title>Comprehensive resistome analysis reveals the prevalence of NDM and MCR-1 in Chinese poultry production.</title>
        <authorList>
            <person name="Wang Y."/>
            <person name="Zhang R."/>
            <person name="Li J."/>
            <person name="Wu Z."/>
            <person name="Wenjuan Y."/>
            <person name="Schwarz S."/>
            <person name="Tyrrell J."/>
            <person name="Zheng Y."/>
            <person name="Wang S."/>
            <person name="Shen Z."/>
            <person name="Liu Z."/>
            <person name="Lei L."/>
            <person name="Li M."/>
            <person name="Zhang Q."/>
            <person name="Wu C."/>
            <person name="Zhang Q."/>
            <person name="Wu Y."/>
            <person name="Walsh T."/>
            <person name="Shen J."/>
        </authorList>
    </citation>
    <scope>NUCLEOTIDE SEQUENCE [LARGE SCALE GENOMIC DNA]</scope>
    <source>
        <strain evidence="3 9">574</strain>
    </source>
</reference>
<reference evidence="1 12" key="6">
    <citation type="submission" date="2017-10" db="EMBL/GenBank/DDBJ databases">
        <title>Genome and in vitro analysis of Escherichia coli resistant to antibiotic.</title>
        <authorList>
            <person name="Pereira U.P."/>
            <person name="Facimoto C.T."/>
            <person name="Campos P.A."/>
            <person name="Araujo B.F."/>
            <person name="Royer S."/>
            <person name="Goncalves I.R."/>
            <person name="Ferreira M.L."/>
            <person name="Gontijo P."/>
            <person name="Ribas R.M."/>
        </authorList>
    </citation>
    <scope>NUCLEOTIDE SEQUENCE [LARGE SCALE GENOMIC DNA]</scope>
    <source>
        <strain evidence="1 12">UFU_EC98</strain>
    </source>
</reference>
<evidence type="ECO:0000313" key="3">
    <source>
        <dbReference type="EMBL" id="OJN35842.1"/>
    </source>
</evidence>
<evidence type="ECO:0000313" key="14">
    <source>
        <dbReference type="Proteomes" id="UP000234238"/>
    </source>
</evidence>
<dbReference type="EMBL" id="PITP01000022">
    <property type="protein sequence ID" value="PKD87634.1"/>
    <property type="molecule type" value="Genomic_DNA"/>
</dbReference>
<reference evidence="6" key="4">
    <citation type="submission" date="2017-03" db="EMBL/GenBank/DDBJ databases">
        <title>The mobilome is the main driver of stx2-positive O26:H11 Escherichia coli strains evolution.</title>
        <authorList>
            <person name="Delannoy S."/>
            <person name="Mariani-Kurkdjian P."/>
            <person name="Webb H.E."/>
            <person name="Bonacorsi S."/>
            <person name="Fach P."/>
        </authorList>
    </citation>
    <scope>NUCLEOTIDE SEQUENCE</scope>
    <source>
        <strain evidence="6">34870</strain>
    </source>
</reference>
<evidence type="ECO:0000313" key="12">
    <source>
        <dbReference type="Proteomes" id="UP000225264"/>
    </source>
</evidence>
<evidence type="ECO:0000313" key="13">
    <source>
        <dbReference type="Proteomes" id="UP000233549"/>
    </source>
</evidence>
<reference evidence="7 13" key="8">
    <citation type="submission" date="2017-12" db="EMBL/GenBank/DDBJ databases">
        <title>Rapid rising of carbapenem-resistant Enterobacteriaceae(CRE) and emergence of colistin resistance genemcr-1 in CRE in the hospital of Henan, China.</title>
        <authorList>
            <person name="Sun Q."/>
            <person name="Zhang R."/>
            <person name="Li Y."/>
            <person name="Shen Y."/>
            <person name="Zhang Y."/>
            <person name="Yang J."/>
            <person name="Shu L."/>
            <person name="Zhou H."/>
            <person name="Wang Y."/>
            <person name="Wang B."/>
            <person name="Shen Z."/>
        </authorList>
    </citation>
    <scope>NUCLEOTIDE SEQUENCE [LARGE SCALE GENOMIC DNA]</scope>
    <source>
        <strain evidence="7 13">3512</strain>
    </source>
</reference>
<reference evidence="6 8" key="1">
    <citation type="journal article" date="2015" name="Genome Announc.">
        <title>Draft Genome Sequences of Human-Pathogenic Escherichia coli O26:H11 Strains Carrying the stx2 Gene Only and Circulating in France.</title>
        <authorList>
            <person name="Delannoy S."/>
            <person name="Mariani-Kurkdjian P."/>
            <person name="Bonacorsi S."/>
            <person name="Liguori S."/>
            <person name="Ison S.A."/>
            <person name="Fach P."/>
        </authorList>
    </citation>
    <scope>NUCLEOTIDE SEQUENCE [LARGE SCALE GENOMIC DNA]</scope>
    <source>
        <strain evidence="6 8">34870</strain>
    </source>
</reference>
<dbReference type="Proteomes" id="UP000233549">
    <property type="component" value="Unassembled WGS sequence"/>
</dbReference>
<dbReference type="AlphaFoldDB" id="A0A066Q1H7"/>
<reference evidence="4 10" key="3">
    <citation type="submission" date="2016-11" db="EMBL/GenBank/DDBJ databases">
        <title>Draft genome sequences of five Shigatoxin-producing Escherichia coli isolates harboring the new recently described Subtilase cytotoxin allelic variant subAB2-3.</title>
        <authorList>
            <person name="Tasara T."/>
            <person name="Fierz L."/>
            <person name="Klumpp J."/>
            <person name="Schmidt H."/>
            <person name="Stephan R."/>
        </authorList>
    </citation>
    <scope>NUCLEOTIDE SEQUENCE [LARGE SCALE GENOMIC DNA]</scope>
    <source>
        <strain evidence="4 10">453</strain>
    </source>
</reference>
<evidence type="ECO:0000313" key="2">
    <source>
        <dbReference type="EMBL" id="AUJ99611.1"/>
    </source>
</evidence>
<dbReference type="OMA" id="TTHQRGE"/>
<evidence type="ECO:0000313" key="1">
    <source>
        <dbReference type="EMBL" id="ATP24948.1"/>
    </source>
</evidence>
<reference evidence="2 14" key="7">
    <citation type="submission" date="2017-10" db="EMBL/GenBank/DDBJ databases">
        <title>mcr-1 positive E.coli isolates in China.</title>
        <authorList>
            <person name="Li B."/>
            <person name="Wang X."/>
        </authorList>
    </citation>
    <scope>NUCLEOTIDE SEQUENCE [LARGE SCALE GENOMIC DNA]</scope>
    <source>
        <strain evidence="2 14">14EC029</strain>
    </source>
</reference>
<dbReference type="EMBL" id="LDXE02000002">
    <property type="protein sequence ID" value="PBN75504.1"/>
    <property type="molecule type" value="Genomic_DNA"/>
</dbReference>
<dbReference type="EMBL" id="CP024141">
    <property type="protein sequence ID" value="AUJ99611.1"/>
    <property type="molecule type" value="Genomic_DNA"/>
</dbReference>
<evidence type="ECO:0000313" key="10">
    <source>
        <dbReference type="Proteomes" id="UP000186595"/>
    </source>
</evidence>
<evidence type="ECO:0000313" key="8">
    <source>
        <dbReference type="Proteomes" id="UP000036331"/>
    </source>
</evidence>
<evidence type="ECO:0000313" key="5">
    <source>
        <dbReference type="EMBL" id="OWW55449.1"/>
    </source>
</evidence>
<evidence type="ECO:0000313" key="7">
    <source>
        <dbReference type="EMBL" id="PKD87634.1"/>
    </source>
</evidence>
<dbReference type="EMBL" id="MOHC01000036">
    <property type="protein sequence ID" value="OJN35842.1"/>
    <property type="molecule type" value="Genomic_DNA"/>
</dbReference>
<evidence type="ECO:0000313" key="9">
    <source>
        <dbReference type="Proteomes" id="UP000184077"/>
    </source>
</evidence>
<evidence type="ECO:0000313" key="11">
    <source>
        <dbReference type="Proteomes" id="UP000197270"/>
    </source>
</evidence>
<gene>
    <name evidence="6" type="ORF">ABE91_010505</name>
    <name evidence="3" type="ORF">BK300_20105</name>
    <name evidence="4" type="ORF">BMT50_13570</name>
    <name evidence="5" type="ORF">CCS08_11220</name>
    <name evidence="1" type="ORF">CQ842_15790</name>
    <name evidence="2" type="ORF">CR538_03845</name>
    <name evidence="7" type="ORF">CWS33_20115</name>
</gene>
<dbReference type="Proteomes" id="UP000197270">
    <property type="component" value="Unassembled WGS sequence"/>
</dbReference>
<protein>
    <submittedName>
        <fullName evidence="6">Uncharacterized protein</fullName>
    </submittedName>
</protein>
<accession>A0A066Q1H7</accession>
<dbReference type="Proteomes" id="UP000036331">
    <property type="component" value="Unassembled WGS sequence"/>
</dbReference>
<dbReference type="EMBL" id="NHTF01000030">
    <property type="protein sequence ID" value="OWW55449.1"/>
    <property type="molecule type" value="Genomic_DNA"/>
</dbReference>
<dbReference type="Proteomes" id="UP000184077">
    <property type="component" value="Unassembled WGS sequence"/>
</dbReference>
<sequence length="130" mass="14583">MFLYFRLKKNQRQEGFINTYPWPKKPGIFYICVPLKGANAQDVAAFCVTARGRQNCFRESVARGPALINNRGVSKGLKRESPSRGRGLIEGKGYDEVRHHTGCVVTVKFPDLLTTDQRGEKSSLTLVPLL</sequence>
<dbReference type="EMBL" id="CP024092">
    <property type="protein sequence ID" value="ATP24948.1"/>
    <property type="molecule type" value="Genomic_DNA"/>
</dbReference>
<dbReference type="Proteomes" id="UP000234238">
    <property type="component" value="Chromosome"/>
</dbReference>
<proteinExistence type="predicted"/>
<name>A0A066Q1H7_ECOLX</name>